<evidence type="ECO:0000313" key="3">
    <source>
        <dbReference type="Proteomes" id="UP000826234"/>
    </source>
</evidence>
<evidence type="ECO:0000256" key="1">
    <source>
        <dbReference type="SAM" id="MobiDB-lite"/>
    </source>
</evidence>
<dbReference type="EMBL" id="JAIPUX010003289">
    <property type="protein sequence ID" value="KAH0622852.1"/>
    <property type="molecule type" value="Genomic_DNA"/>
</dbReference>
<dbReference type="Proteomes" id="UP000826234">
    <property type="component" value="Unassembled WGS sequence"/>
</dbReference>
<sequence>MEVIPDQEQQRRRKPENKKQVSSLFAKTAQRQSPDIPTKQFKARSEEIRKAGRMLLNRSQQEQMLSLPYYPPTEPLACFLHHIFQTSLLSRCII</sequence>
<name>A0ABQ7SZU1_PHRPL</name>
<proteinExistence type="predicted"/>
<comment type="caution">
    <text evidence="2">The sequence shown here is derived from an EMBL/GenBank/DDBJ whole genome shotgun (WGS) entry which is preliminary data.</text>
</comment>
<feature type="region of interest" description="Disordered" evidence="1">
    <location>
        <begin position="1"/>
        <end position="42"/>
    </location>
</feature>
<organism evidence="2 3">
    <name type="scientific">Phrynosoma platyrhinos</name>
    <name type="common">Desert horned lizard</name>
    <dbReference type="NCBI Taxonomy" id="52577"/>
    <lineage>
        <taxon>Eukaryota</taxon>
        <taxon>Metazoa</taxon>
        <taxon>Chordata</taxon>
        <taxon>Craniata</taxon>
        <taxon>Vertebrata</taxon>
        <taxon>Euteleostomi</taxon>
        <taxon>Lepidosauria</taxon>
        <taxon>Squamata</taxon>
        <taxon>Bifurcata</taxon>
        <taxon>Unidentata</taxon>
        <taxon>Episquamata</taxon>
        <taxon>Toxicofera</taxon>
        <taxon>Iguania</taxon>
        <taxon>Phrynosomatidae</taxon>
        <taxon>Phrynosomatinae</taxon>
        <taxon>Phrynosoma</taxon>
    </lineage>
</organism>
<keyword evidence="3" id="KW-1185">Reference proteome</keyword>
<protein>
    <submittedName>
        <fullName evidence="2">Uncharacterized protein</fullName>
    </submittedName>
</protein>
<feature type="compositionally biased region" description="Polar residues" evidence="1">
    <location>
        <begin position="20"/>
        <end position="35"/>
    </location>
</feature>
<evidence type="ECO:0000313" key="2">
    <source>
        <dbReference type="EMBL" id="KAH0622852.1"/>
    </source>
</evidence>
<accession>A0ABQ7SZU1</accession>
<reference evidence="2 3" key="1">
    <citation type="journal article" date="2022" name="Gigascience">
        <title>A chromosome-level genome assembly and annotation of the desert horned lizard, Phrynosoma platyrhinos, provides insight into chromosomal rearrangements among reptiles.</title>
        <authorList>
            <person name="Koochekian N."/>
            <person name="Ascanio A."/>
            <person name="Farleigh K."/>
            <person name="Card D.C."/>
            <person name="Schield D.R."/>
            <person name="Castoe T.A."/>
            <person name="Jezkova T."/>
        </authorList>
    </citation>
    <scope>NUCLEOTIDE SEQUENCE [LARGE SCALE GENOMIC DNA]</scope>
    <source>
        <strain evidence="2">NK-2021</strain>
    </source>
</reference>
<gene>
    <name evidence="2" type="ORF">JD844_025600</name>
</gene>